<dbReference type="InterPro" id="IPR014710">
    <property type="entry name" value="RmlC-like_jellyroll"/>
</dbReference>
<reference evidence="5" key="1">
    <citation type="submission" date="2018-06" db="EMBL/GenBank/DDBJ databases">
        <authorList>
            <person name="Zhirakovskaya E."/>
        </authorList>
    </citation>
    <scope>NUCLEOTIDE SEQUENCE</scope>
</reference>
<dbReference type="Pfam" id="PF02311">
    <property type="entry name" value="AraC_binding"/>
    <property type="match status" value="1"/>
</dbReference>
<dbReference type="SUPFAM" id="SSF46689">
    <property type="entry name" value="Homeodomain-like"/>
    <property type="match status" value="1"/>
</dbReference>
<evidence type="ECO:0000256" key="2">
    <source>
        <dbReference type="ARBA" id="ARBA00023125"/>
    </source>
</evidence>
<name>A0A3B0TRN0_9ZZZZ</name>
<dbReference type="EMBL" id="UOEP01000092">
    <property type="protein sequence ID" value="VAW18843.1"/>
    <property type="molecule type" value="Genomic_DNA"/>
</dbReference>
<dbReference type="Gene3D" id="1.10.10.60">
    <property type="entry name" value="Homeodomain-like"/>
    <property type="match status" value="1"/>
</dbReference>
<dbReference type="InterPro" id="IPR018062">
    <property type="entry name" value="HTH_AraC-typ_CS"/>
</dbReference>
<keyword evidence="2" id="KW-0238">DNA-binding</keyword>
<sequence length="287" mass="33486">MSNDIQNTEPLKRLLLDSFLLDSREAFHIARTTISSQNGLVYHCHNYAELFWIKQGAGIHVINGAEVPLQPGSLFMIRPSDMHTFKLGKPGMNMVITNIAFRKENLDFFRKRYFPGSDSFFWSNKKIPFTCQLAPGQLNEVSALADRLIGQPRDFLHLDFIMLHIFRLITSLRSEYLHIPHWLAYALENYNSPERFKRGTEEFVALAGRSPDHINRTLKKFLKQTLTETVNKARLRFASQQLIMTNSPIKTICYDCGFDNVPYFHRVFKKHYGITPLEYQKRNHKIF</sequence>
<dbReference type="InterPro" id="IPR018060">
    <property type="entry name" value="HTH_AraC"/>
</dbReference>
<dbReference type="Pfam" id="PF12833">
    <property type="entry name" value="HTH_18"/>
    <property type="match status" value="1"/>
</dbReference>
<keyword evidence="1" id="KW-0805">Transcription regulation</keyword>
<evidence type="ECO:0000256" key="1">
    <source>
        <dbReference type="ARBA" id="ARBA00023015"/>
    </source>
</evidence>
<dbReference type="PANTHER" id="PTHR43280:SF34">
    <property type="entry name" value="ARAC-FAMILY TRANSCRIPTIONAL REGULATOR"/>
    <property type="match status" value="1"/>
</dbReference>
<organism evidence="5">
    <name type="scientific">hydrothermal vent metagenome</name>
    <dbReference type="NCBI Taxonomy" id="652676"/>
    <lineage>
        <taxon>unclassified sequences</taxon>
        <taxon>metagenomes</taxon>
        <taxon>ecological metagenomes</taxon>
    </lineage>
</organism>
<dbReference type="InterPro" id="IPR037923">
    <property type="entry name" value="HTH-like"/>
</dbReference>
<dbReference type="PROSITE" id="PS01124">
    <property type="entry name" value="HTH_ARAC_FAMILY_2"/>
    <property type="match status" value="1"/>
</dbReference>
<accession>A0A3B0TRN0</accession>
<protein>
    <submittedName>
        <fullName evidence="5">Transcriptional regulator, AraC family</fullName>
    </submittedName>
</protein>
<dbReference type="PRINTS" id="PR00032">
    <property type="entry name" value="HTHARAC"/>
</dbReference>
<dbReference type="PANTHER" id="PTHR43280">
    <property type="entry name" value="ARAC-FAMILY TRANSCRIPTIONAL REGULATOR"/>
    <property type="match status" value="1"/>
</dbReference>
<dbReference type="InterPro" id="IPR009057">
    <property type="entry name" value="Homeodomain-like_sf"/>
</dbReference>
<dbReference type="GO" id="GO:0003700">
    <property type="term" value="F:DNA-binding transcription factor activity"/>
    <property type="evidence" value="ECO:0007669"/>
    <property type="project" value="InterPro"/>
</dbReference>
<gene>
    <name evidence="5" type="ORF">MNBD_BACTEROID01-2072</name>
</gene>
<evidence type="ECO:0000313" key="5">
    <source>
        <dbReference type="EMBL" id="VAW18843.1"/>
    </source>
</evidence>
<dbReference type="InterPro" id="IPR020449">
    <property type="entry name" value="Tscrpt_reg_AraC-type_HTH"/>
</dbReference>
<dbReference type="InterPro" id="IPR003313">
    <property type="entry name" value="AraC-bd"/>
</dbReference>
<dbReference type="AlphaFoldDB" id="A0A3B0TRN0"/>
<feature type="domain" description="HTH araC/xylS-type" evidence="4">
    <location>
        <begin position="180"/>
        <end position="282"/>
    </location>
</feature>
<keyword evidence="3" id="KW-0804">Transcription</keyword>
<dbReference type="GO" id="GO:0043565">
    <property type="term" value="F:sequence-specific DNA binding"/>
    <property type="evidence" value="ECO:0007669"/>
    <property type="project" value="InterPro"/>
</dbReference>
<dbReference type="Gene3D" id="2.60.120.10">
    <property type="entry name" value="Jelly Rolls"/>
    <property type="match status" value="1"/>
</dbReference>
<dbReference type="SMART" id="SM00342">
    <property type="entry name" value="HTH_ARAC"/>
    <property type="match status" value="1"/>
</dbReference>
<dbReference type="PROSITE" id="PS00041">
    <property type="entry name" value="HTH_ARAC_FAMILY_1"/>
    <property type="match status" value="1"/>
</dbReference>
<evidence type="ECO:0000256" key="3">
    <source>
        <dbReference type="ARBA" id="ARBA00023163"/>
    </source>
</evidence>
<proteinExistence type="predicted"/>
<dbReference type="SUPFAM" id="SSF51215">
    <property type="entry name" value="Regulatory protein AraC"/>
    <property type="match status" value="1"/>
</dbReference>
<evidence type="ECO:0000259" key="4">
    <source>
        <dbReference type="PROSITE" id="PS01124"/>
    </source>
</evidence>